<dbReference type="EMBL" id="KQ947436">
    <property type="protein sequence ID" value="KUJ08302.1"/>
    <property type="molecule type" value="Genomic_DNA"/>
</dbReference>
<sequence>MGYFVVDFGLVLHQQSVSLKPLVDQARNQNSNGTKTQHALDFNLQNLQHRYWALNNWQLEAAWRGDLIDMPTVSSQKLAKLDRGDKIAKVFALIQILYLLVQIIGRKVASLPSTQLEIATLAFAVSSSITYVLHWKRPQGVDSVYILKAKKVPTLELVTEIASCGATYVWAKNRTPKNIGTGFELDLAPFPNDGGNYTALEGDFSRKVWDRPGGNYEILSQGLGAMVGGILFGGCHCIAWNFQHRSNNLGGRSPPS</sequence>
<name>A0A132B7B6_MOLSC</name>
<reference evidence="1 2" key="1">
    <citation type="submission" date="2015-10" db="EMBL/GenBank/DDBJ databases">
        <title>Full genome of DAOMC 229536 Phialocephala scopiformis, a fungal endophyte of spruce producing the potent anti-insectan compound rugulosin.</title>
        <authorList>
            <consortium name="DOE Joint Genome Institute"/>
            <person name="Walker A.K."/>
            <person name="Frasz S.L."/>
            <person name="Seifert K.A."/>
            <person name="Miller J.D."/>
            <person name="Mondo S.J."/>
            <person name="Labutti K."/>
            <person name="Lipzen A."/>
            <person name="Dockter R."/>
            <person name="Kennedy M."/>
            <person name="Grigoriev I.V."/>
            <person name="Spatafora J.W."/>
        </authorList>
    </citation>
    <scope>NUCLEOTIDE SEQUENCE [LARGE SCALE GENOMIC DNA]</scope>
    <source>
        <strain evidence="1 2">CBS 120377</strain>
    </source>
</reference>
<dbReference type="STRING" id="149040.A0A132B7B6"/>
<organism evidence="1 2">
    <name type="scientific">Mollisia scopiformis</name>
    <name type="common">Conifer needle endophyte fungus</name>
    <name type="synonym">Phialocephala scopiformis</name>
    <dbReference type="NCBI Taxonomy" id="149040"/>
    <lineage>
        <taxon>Eukaryota</taxon>
        <taxon>Fungi</taxon>
        <taxon>Dikarya</taxon>
        <taxon>Ascomycota</taxon>
        <taxon>Pezizomycotina</taxon>
        <taxon>Leotiomycetes</taxon>
        <taxon>Helotiales</taxon>
        <taxon>Mollisiaceae</taxon>
        <taxon>Mollisia</taxon>
    </lineage>
</organism>
<dbReference type="RefSeq" id="XP_018062657.1">
    <property type="nucleotide sequence ID" value="XM_018221658.1"/>
</dbReference>
<evidence type="ECO:0000313" key="1">
    <source>
        <dbReference type="EMBL" id="KUJ08302.1"/>
    </source>
</evidence>
<keyword evidence="2" id="KW-1185">Reference proteome</keyword>
<dbReference type="PANTHER" id="PTHR35043:SF7">
    <property type="entry name" value="TRANSCRIPTION FACTOR DOMAIN-CONTAINING PROTEIN"/>
    <property type="match status" value="1"/>
</dbReference>
<dbReference type="KEGG" id="psco:LY89DRAFT_765146"/>
<protein>
    <submittedName>
        <fullName evidence="1">Uncharacterized protein</fullName>
    </submittedName>
</protein>
<gene>
    <name evidence="1" type="ORF">LY89DRAFT_765146</name>
</gene>
<dbReference type="OrthoDB" id="3061561at2759"/>
<dbReference type="PANTHER" id="PTHR35043">
    <property type="entry name" value="TRANSCRIPTION FACTOR DOMAIN-CONTAINING PROTEIN"/>
    <property type="match status" value="1"/>
</dbReference>
<proteinExistence type="predicted"/>
<accession>A0A132B7B6</accession>
<dbReference type="InParanoid" id="A0A132B7B6"/>
<dbReference type="AlphaFoldDB" id="A0A132B7B6"/>
<evidence type="ECO:0000313" key="2">
    <source>
        <dbReference type="Proteomes" id="UP000070700"/>
    </source>
</evidence>
<dbReference type="GeneID" id="28831384"/>
<dbReference type="Proteomes" id="UP000070700">
    <property type="component" value="Unassembled WGS sequence"/>
</dbReference>